<proteinExistence type="inferred from homology"/>
<evidence type="ECO:0000313" key="6">
    <source>
        <dbReference type="Proteomes" id="UP000265489"/>
    </source>
</evidence>
<feature type="binding site" evidence="4">
    <location>
        <position position="90"/>
    </location>
    <ligand>
        <name>Zn(2+)</name>
        <dbReference type="ChEBI" id="CHEBI:29105"/>
    </ligand>
</feature>
<dbReference type="HAMAP" id="MF_00213">
    <property type="entry name" value="HypA_HybF"/>
    <property type="match status" value="1"/>
</dbReference>
<comment type="similarity">
    <text evidence="4">Belongs to the HypA/HybF family.</text>
</comment>
<dbReference type="GO" id="GO:0051604">
    <property type="term" value="P:protein maturation"/>
    <property type="evidence" value="ECO:0007669"/>
    <property type="project" value="InterPro"/>
</dbReference>
<feature type="binding site" evidence="4">
    <location>
        <position position="77"/>
    </location>
    <ligand>
        <name>Zn(2+)</name>
        <dbReference type="ChEBI" id="CHEBI:29105"/>
    </ligand>
</feature>
<dbReference type="Gene3D" id="3.30.2320.80">
    <property type="match status" value="1"/>
</dbReference>
<evidence type="ECO:0000256" key="3">
    <source>
        <dbReference type="ARBA" id="ARBA00022833"/>
    </source>
</evidence>
<dbReference type="Pfam" id="PF01155">
    <property type="entry name" value="HypA"/>
    <property type="match status" value="1"/>
</dbReference>
<evidence type="ECO:0000256" key="2">
    <source>
        <dbReference type="ARBA" id="ARBA00022723"/>
    </source>
</evidence>
<comment type="caution">
    <text evidence="5">The sequence shown here is derived from an EMBL/GenBank/DDBJ whole genome shotgun (WGS) entry which is preliminary data.</text>
</comment>
<evidence type="ECO:0000256" key="4">
    <source>
        <dbReference type="HAMAP-Rule" id="MF_00213"/>
    </source>
</evidence>
<keyword evidence="1 4" id="KW-0533">Nickel</keyword>
<dbReference type="RefSeq" id="WP_003865252.1">
    <property type="nucleotide sequence ID" value="NZ_CABLCL010000079.1"/>
</dbReference>
<evidence type="ECO:0000256" key="1">
    <source>
        <dbReference type="ARBA" id="ARBA00022596"/>
    </source>
</evidence>
<gene>
    <name evidence="4" type="primary">hypA</name>
    <name evidence="5" type="ORF">DWW32_01360</name>
</gene>
<keyword evidence="2 4" id="KW-0479">Metal-binding</keyword>
<dbReference type="GO" id="GO:0008270">
    <property type="term" value="F:zinc ion binding"/>
    <property type="evidence" value="ECO:0007669"/>
    <property type="project" value="UniProtKB-UniRule"/>
</dbReference>
<keyword evidence="3 4" id="KW-0862">Zinc</keyword>
<name>A0A395WC80_9FIRM</name>
<dbReference type="EMBL" id="QRYQ01000002">
    <property type="protein sequence ID" value="RGU93690.1"/>
    <property type="molecule type" value="Genomic_DNA"/>
</dbReference>
<dbReference type="GO" id="GO:0016151">
    <property type="term" value="F:nickel cation binding"/>
    <property type="evidence" value="ECO:0007669"/>
    <property type="project" value="UniProtKB-UniRule"/>
</dbReference>
<dbReference type="Proteomes" id="UP000265489">
    <property type="component" value="Unassembled WGS sequence"/>
</dbReference>
<evidence type="ECO:0000313" key="5">
    <source>
        <dbReference type="EMBL" id="RGU93690.1"/>
    </source>
</evidence>
<dbReference type="PIRSF" id="PIRSF004761">
    <property type="entry name" value="Hydrgn_mat_HypA"/>
    <property type="match status" value="1"/>
</dbReference>
<dbReference type="PANTHER" id="PTHR34535">
    <property type="entry name" value="HYDROGENASE MATURATION FACTOR HYPA"/>
    <property type="match status" value="1"/>
</dbReference>
<feature type="binding site" evidence="4">
    <location>
        <position position="74"/>
    </location>
    <ligand>
        <name>Zn(2+)</name>
        <dbReference type="ChEBI" id="CHEBI:29105"/>
    </ligand>
</feature>
<feature type="binding site" evidence="4">
    <location>
        <position position="93"/>
    </location>
    <ligand>
        <name>Zn(2+)</name>
        <dbReference type="ChEBI" id="CHEBI:29105"/>
    </ligand>
</feature>
<dbReference type="PANTHER" id="PTHR34535:SF3">
    <property type="entry name" value="HYDROGENASE MATURATION FACTOR HYPA"/>
    <property type="match status" value="1"/>
</dbReference>
<feature type="binding site" evidence="4">
    <location>
        <position position="2"/>
    </location>
    <ligand>
        <name>Ni(2+)</name>
        <dbReference type="ChEBI" id="CHEBI:49786"/>
    </ligand>
</feature>
<comment type="function">
    <text evidence="4">Involved in the maturation of [NiFe] hydrogenases. Required for nickel insertion into the metal center of the hydrogenase.</text>
</comment>
<sequence>MHELGIVVHISKTLEELAQENNITDIRRVTLQIGKVSGIVPEYLVDCWKYYRKKVPLIENSSLEYEWIEAITICNECEKTYDTIQYGRKCPYCKSEHTVLLQGNECLIKQIEAE</sequence>
<organism evidence="5 6">
    <name type="scientific">Holdemanella biformis</name>
    <dbReference type="NCBI Taxonomy" id="1735"/>
    <lineage>
        <taxon>Bacteria</taxon>
        <taxon>Bacillati</taxon>
        <taxon>Bacillota</taxon>
        <taxon>Erysipelotrichia</taxon>
        <taxon>Erysipelotrichales</taxon>
        <taxon>Erysipelotrichaceae</taxon>
        <taxon>Holdemanella</taxon>
    </lineage>
</organism>
<reference evidence="5 6" key="1">
    <citation type="submission" date="2018-08" db="EMBL/GenBank/DDBJ databases">
        <title>A genome reference for cultivated species of the human gut microbiota.</title>
        <authorList>
            <person name="Zou Y."/>
            <person name="Xue W."/>
            <person name="Luo G."/>
        </authorList>
    </citation>
    <scope>NUCLEOTIDE SEQUENCE [LARGE SCALE GENOMIC DNA]</scope>
    <source>
        <strain evidence="5 6">AF15-20</strain>
    </source>
</reference>
<dbReference type="AlphaFoldDB" id="A0A395WC80"/>
<protein>
    <recommendedName>
        <fullName evidence="4">Hydrogenase maturation factor HypA</fullName>
    </recommendedName>
</protein>
<accession>A0A395WC80</accession>
<dbReference type="InterPro" id="IPR000688">
    <property type="entry name" value="HypA/HybF"/>
</dbReference>
<dbReference type="GeneID" id="66578485"/>